<name>A0A0D3IIS1_EMIH1</name>
<dbReference type="AlphaFoldDB" id="A0A0D3IIS1"/>
<evidence type="ECO:0000256" key="4">
    <source>
        <dbReference type="ARBA" id="ARBA00022840"/>
    </source>
</evidence>
<dbReference type="SUPFAM" id="SSF52540">
    <property type="entry name" value="P-loop containing nucleoside triphosphate hydrolases"/>
    <property type="match status" value="1"/>
</dbReference>
<reference evidence="7" key="1">
    <citation type="journal article" date="2013" name="Nature">
        <title>Pan genome of the phytoplankton Emiliania underpins its global distribution.</title>
        <authorList>
            <person name="Read B.A."/>
            <person name="Kegel J."/>
            <person name="Klute M.J."/>
            <person name="Kuo A."/>
            <person name="Lefebvre S.C."/>
            <person name="Maumus F."/>
            <person name="Mayer C."/>
            <person name="Miller J."/>
            <person name="Monier A."/>
            <person name="Salamov A."/>
            <person name="Young J."/>
            <person name="Aguilar M."/>
            <person name="Claverie J.M."/>
            <person name="Frickenhaus S."/>
            <person name="Gonzalez K."/>
            <person name="Herman E.K."/>
            <person name="Lin Y.C."/>
            <person name="Napier J."/>
            <person name="Ogata H."/>
            <person name="Sarno A.F."/>
            <person name="Shmutz J."/>
            <person name="Schroeder D."/>
            <person name="de Vargas C."/>
            <person name="Verret F."/>
            <person name="von Dassow P."/>
            <person name="Valentin K."/>
            <person name="Van de Peer Y."/>
            <person name="Wheeler G."/>
            <person name="Dacks J.B."/>
            <person name="Delwiche C.F."/>
            <person name="Dyhrman S.T."/>
            <person name="Glockner G."/>
            <person name="John U."/>
            <person name="Richards T."/>
            <person name="Worden A.Z."/>
            <person name="Zhang X."/>
            <person name="Grigoriev I.V."/>
            <person name="Allen A.E."/>
            <person name="Bidle K."/>
            <person name="Borodovsky M."/>
            <person name="Bowler C."/>
            <person name="Brownlee C."/>
            <person name="Cock J.M."/>
            <person name="Elias M."/>
            <person name="Gladyshev V.N."/>
            <person name="Groth M."/>
            <person name="Guda C."/>
            <person name="Hadaegh A."/>
            <person name="Iglesias-Rodriguez M.D."/>
            <person name="Jenkins J."/>
            <person name="Jones B.M."/>
            <person name="Lawson T."/>
            <person name="Leese F."/>
            <person name="Lindquist E."/>
            <person name="Lobanov A."/>
            <person name="Lomsadze A."/>
            <person name="Malik S.B."/>
            <person name="Marsh M.E."/>
            <person name="Mackinder L."/>
            <person name="Mock T."/>
            <person name="Mueller-Roeber B."/>
            <person name="Pagarete A."/>
            <person name="Parker M."/>
            <person name="Probert I."/>
            <person name="Quesneville H."/>
            <person name="Raines C."/>
            <person name="Rensing S.A."/>
            <person name="Riano-Pachon D.M."/>
            <person name="Richier S."/>
            <person name="Rokitta S."/>
            <person name="Shiraiwa Y."/>
            <person name="Soanes D.M."/>
            <person name="van der Giezen M."/>
            <person name="Wahlund T.M."/>
            <person name="Williams B."/>
            <person name="Wilson W."/>
            <person name="Wolfe G."/>
            <person name="Wurch L.L."/>
        </authorList>
    </citation>
    <scope>NUCLEOTIDE SEQUENCE</scope>
</reference>
<dbReference type="GeneID" id="17257281"/>
<keyword evidence="1" id="KW-0547">Nucleotide-binding</keyword>
<dbReference type="HOGENOM" id="CLU_1398693_0_0_1"/>
<keyword evidence="4" id="KW-0067">ATP-binding</keyword>
<reference evidence="6" key="2">
    <citation type="submission" date="2024-10" db="UniProtKB">
        <authorList>
            <consortium name="EnsemblProtists"/>
        </authorList>
    </citation>
    <scope>IDENTIFICATION</scope>
</reference>
<evidence type="ECO:0000256" key="1">
    <source>
        <dbReference type="ARBA" id="ARBA00022741"/>
    </source>
</evidence>
<dbReference type="PaxDb" id="2903-EOD11156"/>
<dbReference type="Proteomes" id="UP000013827">
    <property type="component" value="Unassembled WGS sequence"/>
</dbReference>
<dbReference type="EnsemblProtists" id="EOD11156">
    <property type="protein sequence ID" value="EOD11156"/>
    <property type="gene ID" value="EMIHUDRAFT_215005"/>
</dbReference>
<evidence type="ECO:0000256" key="3">
    <source>
        <dbReference type="ARBA" id="ARBA00022806"/>
    </source>
</evidence>
<evidence type="ECO:0000259" key="5">
    <source>
        <dbReference type="Pfam" id="PF00580"/>
    </source>
</evidence>
<evidence type="ECO:0000313" key="7">
    <source>
        <dbReference type="Proteomes" id="UP000013827"/>
    </source>
</evidence>
<organism evidence="6 7">
    <name type="scientific">Emiliania huxleyi (strain CCMP1516)</name>
    <dbReference type="NCBI Taxonomy" id="280463"/>
    <lineage>
        <taxon>Eukaryota</taxon>
        <taxon>Haptista</taxon>
        <taxon>Haptophyta</taxon>
        <taxon>Prymnesiophyceae</taxon>
        <taxon>Isochrysidales</taxon>
        <taxon>Noelaerhabdaceae</taxon>
        <taxon>Emiliania</taxon>
    </lineage>
</organism>
<dbReference type="GO" id="GO:0016787">
    <property type="term" value="F:hydrolase activity"/>
    <property type="evidence" value="ECO:0007669"/>
    <property type="project" value="UniProtKB-KW"/>
</dbReference>
<sequence length="195" mass="21991">MPPAIGALWNQKLEPSERQKLELDEEENRLEFGINLASNVLSTSIDVATSLTVNGKSHLFNEVTQQRVPLPVYDQMDLVYLPVYLGLDLGSYTHVLVDELQDAFHIIWLFIQQMLLKGANLLMVGDFAQSIFFWAGGSQATHDEMVEYCTRQEHGRLHIMVANTVTAVTDVSDAEPAPGSHWFLTAWFVDPEDEE</sequence>
<dbReference type="Pfam" id="PF00580">
    <property type="entry name" value="UvrD-helicase"/>
    <property type="match status" value="1"/>
</dbReference>
<dbReference type="KEGG" id="ehx:EMIHUDRAFT_215005"/>
<proteinExistence type="predicted"/>
<feature type="domain" description="UvrD-like helicase ATP-binding" evidence="5">
    <location>
        <begin position="91"/>
        <end position="139"/>
    </location>
</feature>
<dbReference type="Gene3D" id="3.40.50.300">
    <property type="entry name" value="P-loop containing nucleotide triphosphate hydrolases"/>
    <property type="match status" value="1"/>
</dbReference>
<keyword evidence="2" id="KW-0378">Hydrolase</keyword>
<evidence type="ECO:0000313" key="6">
    <source>
        <dbReference type="EnsemblProtists" id="EOD11156"/>
    </source>
</evidence>
<dbReference type="RefSeq" id="XP_005763585.1">
    <property type="nucleotide sequence ID" value="XM_005763528.1"/>
</dbReference>
<dbReference type="InterPro" id="IPR014016">
    <property type="entry name" value="UvrD-like_ATP-bd"/>
</dbReference>
<dbReference type="InterPro" id="IPR027417">
    <property type="entry name" value="P-loop_NTPase"/>
</dbReference>
<evidence type="ECO:0000256" key="2">
    <source>
        <dbReference type="ARBA" id="ARBA00022801"/>
    </source>
</evidence>
<dbReference type="GO" id="GO:0005524">
    <property type="term" value="F:ATP binding"/>
    <property type="evidence" value="ECO:0007669"/>
    <property type="project" value="UniProtKB-KW"/>
</dbReference>
<accession>A0A0D3IIS1</accession>
<keyword evidence="3" id="KW-0347">Helicase</keyword>
<keyword evidence="7" id="KW-1185">Reference proteome</keyword>
<dbReference type="GO" id="GO:0004386">
    <property type="term" value="F:helicase activity"/>
    <property type="evidence" value="ECO:0007669"/>
    <property type="project" value="UniProtKB-KW"/>
</dbReference>
<protein>
    <recommendedName>
        <fullName evidence="5">UvrD-like helicase ATP-binding domain-containing protein</fullName>
    </recommendedName>
</protein>